<dbReference type="GO" id="GO:0046872">
    <property type="term" value="F:metal ion binding"/>
    <property type="evidence" value="ECO:0007669"/>
    <property type="project" value="UniProtKB-KW"/>
</dbReference>
<dbReference type="HOGENOM" id="CLU_884223_0_0_1"/>
<dbReference type="InterPro" id="IPR026591">
    <property type="entry name" value="Sirtuin_cat_small_dom_sf"/>
</dbReference>
<dbReference type="Pfam" id="PF02146">
    <property type="entry name" value="SIR2"/>
    <property type="match status" value="1"/>
</dbReference>
<evidence type="ECO:0000259" key="8">
    <source>
        <dbReference type="PROSITE" id="PS50305"/>
    </source>
</evidence>
<dbReference type="GO" id="GO:0005634">
    <property type="term" value="C:nucleus"/>
    <property type="evidence" value="ECO:0007669"/>
    <property type="project" value="TreeGrafter"/>
</dbReference>
<feature type="compositionally biased region" description="Acidic residues" evidence="7">
    <location>
        <begin position="99"/>
        <end position="109"/>
    </location>
</feature>
<dbReference type="InterPro" id="IPR050134">
    <property type="entry name" value="NAD-dep_sirtuin_deacylases"/>
</dbReference>
<reference evidence="9" key="3">
    <citation type="submission" date="2015-02" db="UniProtKB">
        <authorList>
            <consortium name="EnsemblProtists"/>
        </authorList>
    </citation>
    <scope>IDENTIFICATION</scope>
    <source>
        <strain evidence="9">DAOM BR144</strain>
    </source>
</reference>
<evidence type="ECO:0000256" key="5">
    <source>
        <dbReference type="ARBA" id="ARBA00023027"/>
    </source>
</evidence>
<comment type="cofactor">
    <cofactor evidence="1">
        <name>Zn(2+)</name>
        <dbReference type="ChEBI" id="CHEBI:29105"/>
    </cofactor>
</comment>
<evidence type="ECO:0000256" key="3">
    <source>
        <dbReference type="ARBA" id="ARBA00022723"/>
    </source>
</evidence>
<evidence type="ECO:0000256" key="1">
    <source>
        <dbReference type="ARBA" id="ARBA00001947"/>
    </source>
</evidence>
<dbReference type="GO" id="GO:0017136">
    <property type="term" value="F:histone deacetylase activity, NAD-dependent"/>
    <property type="evidence" value="ECO:0007669"/>
    <property type="project" value="TreeGrafter"/>
</dbReference>
<feature type="domain" description="Deacetylase sirtuin-type" evidence="8">
    <location>
        <begin position="195"/>
        <end position="315"/>
    </location>
</feature>
<dbReference type="PROSITE" id="PS50305">
    <property type="entry name" value="SIRTUIN"/>
    <property type="match status" value="1"/>
</dbReference>
<dbReference type="PANTHER" id="PTHR11085:SF9">
    <property type="entry name" value="NAD-DEPENDENT PROTEIN DEACETYLASE SIRTUIN-1"/>
    <property type="match status" value="1"/>
</dbReference>
<evidence type="ECO:0000313" key="10">
    <source>
        <dbReference type="Proteomes" id="UP000019132"/>
    </source>
</evidence>
<evidence type="ECO:0000313" key="9">
    <source>
        <dbReference type="EnsemblProtists" id="PYU1_T005782"/>
    </source>
</evidence>
<keyword evidence="4" id="KW-0862">Zinc</keyword>
<dbReference type="EMBL" id="GL376573">
    <property type="status" value="NOT_ANNOTATED_CDS"/>
    <property type="molecule type" value="Genomic_DNA"/>
</dbReference>
<evidence type="ECO:0000256" key="4">
    <source>
        <dbReference type="ARBA" id="ARBA00022833"/>
    </source>
</evidence>
<evidence type="ECO:0000256" key="2">
    <source>
        <dbReference type="ARBA" id="ARBA00022679"/>
    </source>
</evidence>
<dbReference type="AlphaFoldDB" id="K3WLE0"/>
<proteinExistence type="predicted"/>
<feature type="compositionally biased region" description="Low complexity" evidence="7">
    <location>
        <begin position="87"/>
        <end position="98"/>
    </location>
</feature>
<accession>K3WLE0</accession>
<keyword evidence="5" id="KW-0520">NAD</keyword>
<keyword evidence="2" id="KW-0808">Transferase</keyword>
<sequence>MDGPDTTQNGTSGSHRRQHSQPQEQHSPGASHRDRSVSMNMNAPPSKKHRASDDENEQASPSQRHKNQASAITDEDEQERTARGRNGDAVAGDAAAAGMDDEEEDDSESSTDGSHAAKPRGFSLDGAPDSSGISEESFMSWLMDQKNQGVGAGQMLDVLGLGVSDDVAVDDDELWEAMFSMGIRLIQPTIPARQKLGHVNTLQDVANLLRSSKKIVVLAGAGISVSCGIPDFRSENGIYSRLGEYNLPNPQCMFDIEFFRSNPRPFFAFAKELFPKSNGFTFVPSRSHYFLKLLEEKGKLLRIYSQRTGRPTASV</sequence>
<keyword evidence="10" id="KW-1185">Reference proteome</keyword>
<feature type="region of interest" description="Disordered" evidence="7">
    <location>
        <begin position="1"/>
        <end position="133"/>
    </location>
</feature>
<evidence type="ECO:0000256" key="6">
    <source>
        <dbReference type="PROSITE-ProRule" id="PRU00236"/>
    </source>
</evidence>
<dbReference type="eggNOG" id="KOG2684">
    <property type="taxonomic scope" value="Eukaryota"/>
</dbReference>
<dbReference type="PANTHER" id="PTHR11085">
    <property type="entry name" value="NAD-DEPENDENT PROTEIN DEACYLASE SIRTUIN-5, MITOCHONDRIAL-RELATED"/>
    <property type="match status" value="1"/>
</dbReference>
<dbReference type="Gene3D" id="3.40.50.1220">
    <property type="entry name" value="TPP-binding domain"/>
    <property type="match status" value="1"/>
</dbReference>
<protein>
    <recommendedName>
        <fullName evidence="8">Deacetylase sirtuin-type domain-containing protein</fullName>
    </recommendedName>
</protein>
<dbReference type="STRING" id="431595.K3WLE0"/>
<dbReference type="InterPro" id="IPR026590">
    <property type="entry name" value="Ssirtuin_cat_dom"/>
</dbReference>
<reference evidence="10" key="1">
    <citation type="journal article" date="2010" name="Genome Biol.">
        <title>Genome sequence of the necrotrophic plant pathogen Pythium ultimum reveals original pathogenicity mechanisms and effector repertoire.</title>
        <authorList>
            <person name="Levesque C.A."/>
            <person name="Brouwer H."/>
            <person name="Cano L."/>
            <person name="Hamilton J.P."/>
            <person name="Holt C."/>
            <person name="Huitema E."/>
            <person name="Raffaele S."/>
            <person name="Robideau G.P."/>
            <person name="Thines M."/>
            <person name="Win J."/>
            <person name="Zerillo M.M."/>
            <person name="Beakes G.W."/>
            <person name="Boore J.L."/>
            <person name="Busam D."/>
            <person name="Dumas B."/>
            <person name="Ferriera S."/>
            <person name="Fuerstenberg S.I."/>
            <person name="Gachon C.M."/>
            <person name="Gaulin E."/>
            <person name="Govers F."/>
            <person name="Grenville-Briggs L."/>
            <person name="Horner N."/>
            <person name="Hostetler J."/>
            <person name="Jiang R.H."/>
            <person name="Johnson J."/>
            <person name="Krajaejun T."/>
            <person name="Lin H."/>
            <person name="Meijer H.J."/>
            <person name="Moore B."/>
            <person name="Morris P."/>
            <person name="Phuntmart V."/>
            <person name="Puiu D."/>
            <person name="Shetty J."/>
            <person name="Stajich J.E."/>
            <person name="Tripathy S."/>
            <person name="Wawra S."/>
            <person name="van West P."/>
            <person name="Whitty B.R."/>
            <person name="Coutinho P.M."/>
            <person name="Henrissat B."/>
            <person name="Martin F."/>
            <person name="Thomas P.D."/>
            <person name="Tyler B.M."/>
            <person name="De Vries R.P."/>
            <person name="Kamoun S."/>
            <person name="Yandell M."/>
            <person name="Tisserat N."/>
            <person name="Buell C.R."/>
        </authorList>
    </citation>
    <scope>NUCLEOTIDE SEQUENCE</scope>
    <source>
        <strain evidence="10">DAOM:BR144</strain>
    </source>
</reference>
<dbReference type="InterPro" id="IPR029035">
    <property type="entry name" value="DHS-like_NAD/FAD-binding_dom"/>
</dbReference>
<evidence type="ECO:0000256" key="7">
    <source>
        <dbReference type="SAM" id="MobiDB-lite"/>
    </source>
</evidence>
<organism evidence="9 10">
    <name type="scientific">Globisporangium ultimum (strain ATCC 200006 / CBS 805.95 / DAOM BR144)</name>
    <name type="common">Pythium ultimum</name>
    <dbReference type="NCBI Taxonomy" id="431595"/>
    <lineage>
        <taxon>Eukaryota</taxon>
        <taxon>Sar</taxon>
        <taxon>Stramenopiles</taxon>
        <taxon>Oomycota</taxon>
        <taxon>Peronosporomycetes</taxon>
        <taxon>Pythiales</taxon>
        <taxon>Pythiaceae</taxon>
        <taxon>Globisporangium</taxon>
    </lineage>
</organism>
<reference evidence="10" key="2">
    <citation type="submission" date="2010-04" db="EMBL/GenBank/DDBJ databases">
        <authorList>
            <person name="Buell R."/>
            <person name="Hamilton J."/>
            <person name="Hostetler J."/>
        </authorList>
    </citation>
    <scope>NUCLEOTIDE SEQUENCE [LARGE SCALE GENOMIC DNA]</scope>
    <source>
        <strain evidence="10">DAOM:BR144</strain>
    </source>
</reference>
<dbReference type="OMA" id="MNAPPSK"/>
<dbReference type="VEuPathDB" id="FungiDB:PYU1_G005771"/>
<feature type="compositionally biased region" description="Polar residues" evidence="7">
    <location>
        <begin position="1"/>
        <end position="13"/>
    </location>
</feature>
<dbReference type="InterPro" id="IPR003000">
    <property type="entry name" value="Sirtuin"/>
</dbReference>
<dbReference type="Gene3D" id="3.30.1600.10">
    <property type="entry name" value="SIR2/SIRT2 'Small Domain"/>
    <property type="match status" value="1"/>
</dbReference>
<dbReference type="SUPFAM" id="SSF52467">
    <property type="entry name" value="DHS-like NAD/FAD-binding domain"/>
    <property type="match status" value="1"/>
</dbReference>
<dbReference type="GO" id="GO:0070403">
    <property type="term" value="F:NAD+ binding"/>
    <property type="evidence" value="ECO:0007669"/>
    <property type="project" value="InterPro"/>
</dbReference>
<name>K3WLE0_GLOUD</name>
<keyword evidence="3" id="KW-0479">Metal-binding</keyword>
<dbReference type="Proteomes" id="UP000019132">
    <property type="component" value="Unassembled WGS sequence"/>
</dbReference>
<comment type="caution">
    <text evidence="6">Lacks conserved residue(s) required for the propagation of feature annotation.</text>
</comment>
<dbReference type="InParanoid" id="K3WLE0"/>
<dbReference type="EnsemblProtists" id="PYU1_T005782">
    <property type="protein sequence ID" value="PYU1_T005782"/>
    <property type="gene ID" value="PYU1_G005771"/>
</dbReference>